<organism evidence="3 4">
    <name type="scientific">Myxococcus landrumensis</name>
    <dbReference type="NCBI Taxonomy" id="2813577"/>
    <lineage>
        <taxon>Bacteria</taxon>
        <taxon>Pseudomonadati</taxon>
        <taxon>Myxococcota</taxon>
        <taxon>Myxococcia</taxon>
        <taxon>Myxococcales</taxon>
        <taxon>Cystobacterineae</taxon>
        <taxon>Myxococcaceae</taxon>
        <taxon>Myxococcus</taxon>
    </lineage>
</organism>
<evidence type="ECO:0000313" key="3">
    <source>
        <dbReference type="EMBL" id="QSQ12409.1"/>
    </source>
</evidence>
<dbReference type="Proteomes" id="UP000663090">
    <property type="component" value="Chromosome"/>
</dbReference>
<feature type="region of interest" description="Disordered" evidence="1">
    <location>
        <begin position="23"/>
        <end position="93"/>
    </location>
</feature>
<feature type="chain" id="PRO_5045894703" description="Outer membrane protein beta-barrel domain-containing protein" evidence="2">
    <location>
        <begin position="26"/>
        <end position="291"/>
    </location>
</feature>
<feature type="signal peptide" evidence="2">
    <location>
        <begin position="1"/>
        <end position="25"/>
    </location>
</feature>
<keyword evidence="4" id="KW-1185">Reference proteome</keyword>
<evidence type="ECO:0000313" key="4">
    <source>
        <dbReference type="Proteomes" id="UP000663090"/>
    </source>
</evidence>
<evidence type="ECO:0008006" key="5">
    <source>
        <dbReference type="Google" id="ProtNLM"/>
    </source>
</evidence>
<proteinExistence type="predicted"/>
<name>A0ABX7N495_9BACT</name>
<gene>
    <name evidence="3" type="ORF">JY572_29180</name>
</gene>
<feature type="compositionally biased region" description="Low complexity" evidence="1">
    <location>
        <begin position="30"/>
        <end position="52"/>
    </location>
</feature>
<sequence length="291" mass="30635">MPSPKAVLGPLLTATLLLGAPHAEARFGKRSSPSSSSNTSPQGRSPSSSSRPGRTHPATAIGKEHEAPRGDAPRRSSRPERNPVSGALVGTGASAAATSPRLFATSRVERKRDEPVPLLVRMGVQGDVIKQGASMSLFMALEGRRMGLDTRITGMTLDPEDAAAPQAKKDRITLLSARVTAALWASSRGRMRVEAGLTSAHAPHVIFVGPSFGASAEACVGRSPLDIEVRLNATPFPHRQVDLQAGMALHLSAFNVRGGWRALYLNDAGHVDGVENEESLVGPYMGVGLTF</sequence>
<evidence type="ECO:0000256" key="1">
    <source>
        <dbReference type="SAM" id="MobiDB-lite"/>
    </source>
</evidence>
<protein>
    <recommendedName>
        <fullName evidence="5">Outer membrane protein beta-barrel domain-containing protein</fullName>
    </recommendedName>
</protein>
<keyword evidence="2" id="KW-0732">Signal</keyword>
<evidence type="ECO:0000256" key="2">
    <source>
        <dbReference type="SAM" id="SignalP"/>
    </source>
</evidence>
<dbReference type="EMBL" id="CP071091">
    <property type="protein sequence ID" value="QSQ12409.1"/>
    <property type="molecule type" value="Genomic_DNA"/>
</dbReference>
<feature type="compositionally biased region" description="Basic and acidic residues" evidence="1">
    <location>
        <begin position="62"/>
        <end position="81"/>
    </location>
</feature>
<dbReference type="RefSeq" id="WP_206714137.1">
    <property type="nucleotide sequence ID" value="NZ_CP071091.1"/>
</dbReference>
<accession>A0ABX7N495</accession>
<reference evidence="3 4" key="1">
    <citation type="submission" date="2021-02" db="EMBL/GenBank/DDBJ databases">
        <title>De Novo genome assembly of isolated myxobacteria.</title>
        <authorList>
            <person name="Stevens D.C."/>
        </authorList>
    </citation>
    <scope>NUCLEOTIDE SEQUENCE [LARGE SCALE GENOMIC DNA]</scope>
    <source>
        <strain evidence="3 4">SCHIC003</strain>
    </source>
</reference>